<dbReference type="AlphaFoldDB" id="A0A1N7M6J8"/>
<evidence type="ECO:0000313" key="2">
    <source>
        <dbReference type="Proteomes" id="UP000186684"/>
    </source>
</evidence>
<dbReference type="EMBL" id="FTOQ01000004">
    <property type="protein sequence ID" value="SIS81700.1"/>
    <property type="molecule type" value="Genomic_DNA"/>
</dbReference>
<dbReference type="RefSeq" id="WP_234990195.1">
    <property type="nucleotide sequence ID" value="NZ_FTOQ01000004.1"/>
</dbReference>
<dbReference type="Proteomes" id="UP000186684">
    <property type="component" value="Unassembled WGS sequence"/>
</dbReference>
<sequence length="230" mass="25092">MTDATTDTMTDAMKDDPLTLSPEAIETLFTRSDDQYLFARWGRAIAPVIFGVDDPTIATIKGAFEAVVALAGHTLTETDPELGANCMVFFCRDWNELAEVPNLDRLIDGLGPLVARLEAADANQYRVFRFDAAGAIRACFIFIRMDEEMSQLPAETLALGQVVQSVLLWSDRAFTDRSALGQLEDGRVVLRPDIAGLIRAAYDPVLPDVAQDASHALRLHARMIAAPPAA</sequence>
<protein>
    <submittedName>
        <fullName evidence="1">Uncharacterized protein</fullName>
    </submittedName>
</protein>
<keyword evidence="2" id="KW-1185">Reference proteome</keyword>
<accession>A0A1N7M6J8</accession>
<organism evidence="1 2">
    <name type="scientific">Roseivivax lentus</name>
    <dbReference type="NCBI Taxonomy" id="633194"/>
    <lineage>
        <taxon>Bacteria</taxon>
        <taxon>Pseudomonadati</taxon>
        <taxon>Pseudomonadota</taxon>
        <taxon>Alphaproteobacteria</taxon>
        <taxon>Rhodobacterales</taxon>
        <taxon>Roseobacteraceae</taxon>
        <taxon>Roseivivax</taxon>
    </lineage>
</organism>
<dbReference type="STRING" id="633194.SAMN05421759_10425"/>
<reference evidence="2" key="1">
    <citation type="submission" date="2017-01" db="EMBL/GenBank/DDBJ databases">
        <authorList>
            <person name="Varghese N."/>
            <person name="Submissions S."/>
        </authorList>
    </citation>
    <scope>NUCLEOTIDE SEQUENCE [LARGE SCALE GENOMIC DNA]</scope>
    <source>
        <strain evidence="2">DSM 29430</strain>
    </source>
</reference>
<name>A0A1N7M6J8_9RHOB</name>
<gene>
    <name evidence="1" type="ORF">SAMN05421759_10425</name>
</gene>
<evidence type="ECO:0000313" key="1">
    <source>
        <dbReference type="EMBL" id="SIS81700.1"/>
    </source>
</evidence>
<proteinExistence type="predicted"/>